<name>A0A8X7BWZ4_9ARAC</name>
<organism evidence="1 2">
    <name type="scientific">Trichonephila inaurata madagascariensis</name>
    <dbReference type="NCBI Taxonomy" id="2747483"/>
    <lineage>
        <taxon>Eukaryota</taxon>
        <taxon>Metazoa</taxon>
        <taxon>Ecdysozoa</taxon>
        <taxon>Arthropoda</taxon>
        <taxon>Chelicerata</taxon>
        <taxon>Arachnida</taxon>
        <taxon>Araneae</taxon>
        <taxon>Araneomorphae</taxon>
        <taxon>Entelegynae</taxon>
        <taxon>Araneoidea</taxon>
        <taxon>Nephilidae</taxon>
        <taxon>Trichonephila</taxon>
        <taxon>Trichonephila inaurata</taxon>
    </lineage>
</organism>
<gene>
    <name evidence="1" type="ORF">TNIN_367931</name>
</gene>
<keyword evidence="2" id="KW-1185">Reference proteome</keyword>
<evidence type="ECO:0000313" key="2">
    <source>
        <dbReference type="Proteomes" id="UP000886998"/>
    </source>
</evidence>
<dbReference type="AlphaFoldDB" id="A0A8X7BWZ4"/>
<sequence length="107" mass="12109">MRHCIGDGPCKILYHSQVVKYLNYFSCPALDGLFIDIAFRNNPRTHYGSLLTPFHLLKCSLTGLQWNQDSILRFAQKLMIVTPRLASSCGLTKVGTHYLPLDLKVLT</sequence>
<protein>
    <submittedName>
        <fullName evidence="1">Uncharacterized protein</fullName>
    </submittedName>
</protein>
<dbReference type="EMBL" id="BMAV01005213">
    <property type="protein sequence ID" value="GFY46143.1"/>
    <property type="molecule type" value="Genomic_DNA"/>
</dbReference>
<reference evidence="1" key="1">
    <citation type="submission" date="2020-08" db="EMBL/GenBank/DDBJ databases">
        <title>Multicomponent nature underlies the extraordinary mechanical properties of spider dragline silk.</title>
        <authorList>
            <person name="Kono N."/>
            <person name="Nakamura H."/>
            <person name="Mori M."/>
            <person name="Yoshida Y."/>
            <person name="Ohtoshi R."/>
            <person name="Malay A.D."/>
            <person name="Moran D.A.P."/>
            <person name="Tomita M."/>
            <person name="Numata K."/>
            <person name="Arakawa K."/>
        </authorList>
    </citation>
    <scope>NUCLEOTIDE SEQUENCE</scope>
</reference>
<proteinExistence type="predicted"/>
<dbReference type="Proteomes" id="UP000886998">
    <property type="component" value="Unassembled WGS sequence"/>
</dbReference>
<accession>A0A8X7BWZ4</accession>
<comment type="caution">
    <text evidence="1">The sequence shown here is derived from an EMBL/GenBank/DDBJ whole genome shotgun (WGS) entry which is preliminary data.</text>
</comment>
<evidence type="ECO:0000313" key="1">
    <source>
        <dbReference type="EMBL" id="GFY46143.1"/>
    </source>
</evidence>